<evidence type="ECO:0000256" key="6">
    <source>
        <dbReference type="ARBA" id="ARBA00023053"/>
    </source>
</evidence>
<keyword evidence="5 10" id="KW-1133">Transmembrane helix</keyword>
<keyword evidence="3" id="KW-1003">Cell membrane</keyword>
<feature type="transmembrane region" description="Helical" evidence="10">
    <location>
        <begin position="181"/>
        <end position="202"/>
    </location>
</feature>
<evidence type="ECO:0000256" key="7">
    <source>
        <dbReference type="ARBA" id="ARBA00023065"/>
    </source>
</evidence>
<evidence type="ECO:0000259" key="11">
    <source>
        <dbReference type="Pfam" id="PF00999"/>
    </source>
</evidence>
<dbReference type="EMBL" id="JAGDYL010000004">
    <property type="protein sequence ID" value="MBO1804252.1"/>
    <property type="molecule type" value="Genomic_DNA"/>
</dbReference>
<dbReference type="Pfam" id="PF00999">
    <property type="entry name" value="Na_H_Exchanger"/>
    <property type="match status" value="1"/>
</dbReference>
<evidence type="ECO:0000256" key="5">
    <source>
        <dbReference type="ARBA" id="ARBA00022989"/>
    </source>
</evidence>
<dbReference type="Proteomes" id="UP000664398">
    <property type="component" value="Unassembled WGS sequence"/>
</dbReference>
<accession>A0A939LTS6</accession>
<evidence type="ECO:0000256" key="8">
    <source>
        <dbReference type="ARBA" id="ARBA00023136"/>
    </source>
</evidence>
<evidence type="ECO:0000256" key="9">
    <source>
        <dbReference type="ARBA" id="ARBA00023201"/>
    </source>
</evidence>
<dbReference type="GO" id="GO:0051453">
    <property type="term" value="P:regulation of intracellular pH"/>
    <property type="evidence" value="ECO:0007669"/>
    <property type="project" value="TreeGrafter"/>
</dbReference>
<keyword evidence="8 10" id="KW-0472">Membrane</keyword>
<name>A0A939LTS6_9MICO</name>
<feature type="transmembrane region" description="Helical" evidence="10">
    <location>
        <begin position="268"/>
        <end position="288"/>
    </location>
</feature>
<feature type="domain" description="Cation/H+ exchanger transmembrane" evidence="11">
    <location>
        <begin position="12"/>
        <end position="439"/>
    </location>
</feature>
<proteinExistence type="predicted"/>
<evidence type="ECO:0000256" key="10">
    <source>
        <dbReference type="SAM" id="Phobius"/>
    </source>
</evidence>
<dbReference type="PANTHER" id="PTHR10110:SF86">
    <property type="entry name" value="SODIUM_HYDROGEN EXCHANGER 7"/>
    <property type="match status" value="1"/>
</dbReference>
<dbReference type="Gene3D" id="6.10.140.1330">
    <property type="match status" value="1"/>
</dbReference>
<comment type="caution">
    <text evidence="12">The sequence shown here is derived from an EMBL/GenBank/DDBJ whole genome shotgun (WGS) entry which is preliminary data.</text>
</comment>
<evidence type="ECO:0000256" key="2">
    <source>
        <dbReference type="ARBA" id="ARBA00022448"/>
    </source>
</evidence>
<gene>
    <name evidence="12" type="ORF">J4H91_02815</name>
</gene>
<feature type="transmembrane region" description="Helical" evidence="10">
    <location>
        <begin position="412"/>
        <end position="433"/>
    </location>
</feature>
<keyword evidence="2" id="KW-0813">Transport</keyword>
<feature type="transmembrane region" description="Helical" evidence="10">
    <location>
        <begin position="27"/>
        <end position="45"/>
    </location>
</feature>
<dbReference type="RefSeq" id="WP_208044748.1">
    <property type="nucleotide sequence ID" value="NZ_JAGDYL010000004.1"/>
</dbReference>
<feature type="transmembrane region" description="Helical" evidence="10">
    <location>
        <begin position="231"/>
        <end position="247"/>
    </location>
</feature>
<dbReference type="GO" id="GO:0098719">
    <property type="term" value="P:sodium ion import across plasma membrane"/>
    <property type="evidence" value="ECO:0007669"/>
    <property type="project" value="TreeGrafter"/>
</dbReference>
<dbReference type="InterPro" id="IPR006153">
    <property type="entry name" value="Cation/H_exchanger_TM"/>
</dbReference>
<feature type="transmembrane region" description="Helical" evidence="10">
    <location>
        <begin position="151"/>
        <end position="175"/>
    </location>
</feature>
<evidence type="ECO:0000313" key="13">
    <source>
        <dbReference type="Proteomes" id="UP000664398"/>
    </source>
</evidence>
<dbReference type="InterPro" id="IPR018422">
    <property type="entry name" value="Cation/H_exchanger_CPA1"/>
</dbReference>
<keyword evidence="13" id="KW-1185">Reference proteome</keyword>
<comment type="subcellular location">
    <subcellularLocation>
        <location evidence="1">Cell membrane</location>
        <topology evidence="1">Multi-pass membrane protein</topology>
    </subcellularLocation>
</comment>
<protein>
    <submittedName>
        <fullName evidence="12">Sodium:proton antiporter</fullName>
    </submittedName>
</protein>
<dbReference type="GO" id="GO:0015385">
    <property type="term" value="F:sodium:proton antiporter activity"/>
    <property type="evidence" value="ECO:0007669"/>
    <property type="project" value="InterPro"/>
</dbReference>
<evidence type="ECO:0000313" key="12">
    <source>
        <dbReference type="EMBL" id="MBO1804252.1"/>
    </source>
</evidence>
<keyword evidence="4 10" id="KW-0812">Transmembrane</keyword>
<reference evidence="12" key="1">
    <citation type="submission" date="2021-03" db="EMBL/GenBank/DDBJ databases">
        <title>Leucobacter chromiisoli sp. nov., isolated from chromium-containing soil of chemical plant.</title>
        <authorList>
            <person name="Xu Z."/>
        </authorList>
    </citation>
    <scope>NUCLEOTIDE SEQUENCE</scope>
    <source>
        <strain evidence="12">A2</strain>
    </source>
</reference>
<dbReference type="AlphaFoldDB" id="A0A939LTS6"/>
<keyword evidence="7" id="KW-0406">Ion transport</keyword>
<keyword evidence="9" id="KW-0739">Sodium transport</keyword>
<organism evidence="12 13">
    <name type="scientific">Leucobacter ruminantium</name>
    <dbReference type="NCBI Taxonomy" id="1289170"/>
    <lineage>
        <taxon>Bacteria</taxon>
        <taxon>Bacillati</taxon>
        <taxon>Actinomycetota</taxon>
        <taxon>Actinomycetes</taxon>
        <taxon>Micrococcales</taxon>
        <taxon>Microbacteriaceae</taxon>
        <taxon>Leucobacter</taxon>
    </lineage>
</organism>
<dbReference type="PANTHER" id="PTHR10110">
    <property type="entry name" value="SODIUM/HYDROGEN EXCHANGER"/>
    <property type="match status" value="1"/>
</dbReference>
<dbReference type="GO" id="GO:0005886">
    <property type="term" value="C:plasma membrane"/>
    <property type="evidence" value="ECO:0007669"/>
    <property type="project" value="UniProtKB-SubCell"/>
</dbReference>
<feature type="transmembrane region" description="Helical" evidence="10">
    <location>
        <begin position="300"/>
        <end position="325"/>
    </location>
</feature>
<evidence type="ECO:0000256" key="1">
    <source>
        <dbReference type="ARBA" id="ARBA00004651"/>
    </source>
</evidence>
<feature type="transmembrane region" description="Helical" evidence="10">
    <location>
        <begin position="83"/>
        <end position="103"/>
    </location>
</feature>
<dbReference type="GO" id="GO:0015386">
    <property type="term" value="F:potassium:proton antiporter activity"/>
    <property type="evidence" value="ECO:0007669"/>
    <property type="project" value="TreeGrafter"/>
</dbReference>
<evidence type="ECO:0000256" key="3">
    <source>
        <dbReference type="ARBA" id="ARBA00022475"/>
    </source>
</evidence>
<evidence type="ECO:0000256" key="4">
    <source>
        <dbReference type="ARBA" id="ARBA00022692"/>
    </source>
</evidence>
<sequence length="576" mass="61701">MEIGLLAVAAVVVLVGASILGGRIGIAAPLLLVVIGIGIGYLPMVPPVRVDPEIILLGVLPPLLYSAAVNTPLVDFRRNIRPIAGLSVVLVLISAIIIGWLLHLAVPSIPFPVAVALGAVVSPTDAVAATSIGKRLGMPERLVSILEGESLVNDATSLVLLKTALAAIAGSFAFWNAAGTFVFSVAAAIVIGYLVGVLTVWVRSHLVSPVYDTVVSFVVPFVAFIPAEEIGASGVLAVVVTGLYTGHHSAKRFSATARMNERLNWRTLQFVIENGVFLLMGLELHYLVDEVGGDELRFEHLPLIALGVVAVLILVRALFLVPMLLSMRGAVGRYEARSEGMSRIAERLRGKKNVDPEKAHRFRMLEQRNQADLDHERDQQLGWRDGAVLSWSGMRGVVTLAAAQSIPTEVPFRPQLVLVAFFVAVITLLLHGLTLPSVIKRLWPDGPGSQHDRKELASLSQDLIEAGNAALDDLLQQPSGDEELFPTPSEQVVERVRASSRNALAPLAVALPATGAIETLEQETPAQAYLRLARLVLDAQRDALLEERAIGRYSSSALRAAGLALDAHETRLAPLQ</sequence>
<keyword evidence="6" id="KW-0915">Sodium</keyword>